<dbReference type="Gene3D" id="2.30.30.40">
    <property type="entry name" value="SH3 Domains"/>
    <property type="match status" value="1"/>
</dbReference>
<gene>
    <name evidence="7" type="ORF">KIL84_008155</name>
</gene>
<dbReference type="PANTHER" id="PTHR12845:SF6">
    <property type="entry name" value="RHO GUANINE NUCLEOTIDE EXCHANGE FACTOR 19"/>
    <property type="match status" value="1"/>
</dbReference>
<feature type="region of interest" description="Disordered" evidence="4">
    <location>
        <begin position="89"/>
        <end position="109"/>
    </location>
</feature>
<evidence type="ECO:0000313" key="8">
    <source>
        <dbReference type="Proteomes" id="UP000827986"/>
    </source>
</evidence>
<feature type="domain" description="SH3" evidence="5">
    <location>
        <begin position="626"/>
        <end position="687"/>
    </location>
</feature>
<keyword evidence="2" id="KW-0344">Guanine-nucleotide releasing factor</keyword>
<name>A0A9D4ALI9_9SAUR</name>
<evidence type="ECO:0000256" key="2">
    <source>
        <dbReference type="ARBA" id="ARBA00022658"/>
    </source>
</evidence>
<dbReference type="Gene3D" id="1.20.900.10">
    <property type="entry name" value="Dbl homology (DH) domain"/>
    <property type="match status" value="1"/>
</dbReference>
<dbReference type="SMART" id="SM00325">
    <property type="entry name" value="RhoGEF"/>
    <property type="match status" value="1"/>
</dbReference>
<evidence type="ECO:0000259" key="6">
    <source>
        <dbReference type="PROSITE" id="PS50010"/>
    </source>
</evidence>
<dbReference type="Pfam" id="PF14604">
    <property type="entry name" value="SH3_9"/>
    <property type="match status" value="1"/>
</dbReference>
<dbReference type="InterPro" id="IPR000219">
    <property type="entry name" value="DH_dom"/>
</dbReference>
<dbReference type="InterPro" id="IPR047270">
    <property type="entry name" value="PH_ephexin"/>
</dbReference>
<dbReference type="FunFam" id="1.20.900.10:FF:000007">
    <property type="entry name" value="rho guanine nucleotide exchange factor 19"/>
    <property type="match status" value="1"/>
</dbReference>
<accession>A0A9D4ALI9</accession>
<feature type="region of interest" description="Disordered" evidence="4">
    <location>
        <begin position="133"/>
        <end position="196"/>
    </location>
</feature>
<dbReference type="GO" id="GO:0005085">
    <property type="term" value="F:guanyl-nucleotide exchange factor activity"/>
    <property type="evidence" value="ECO:0007669"/>
    <property type="project" value="UniProtKB-KW"/>
</dbReference>
<dbReference type="Proteomes" id="UP000827986">
    <property type="component" value="Unassembled WGS sequence"/>
</dbReference>
<evidence type="ECO:0008006" key="9">
    <source>
        <dbReference type="Google" id="ProtNLM"/>
    </source>
</evidence>
<dbReference type="InterPro" id="IPR001452">
    <property type="entry name" value="SH3_domain"/>
</dbReference>
<dbReference type="EMBL" id="JAHDVG010000498">
    <property type="protein sequence ID" value="KAH1164877.1"/>
    <property type="molecule type" value="Genomic_DNA"/>
</dbReference>
<dbReference type="PROSITE" id="PS50010">
    <property type="entry name" value="DH_2"/>
    <property type="match status" value="1"/>
</dbReference>
<proteinExistence type="predicted"/>
<dbReference type="InterPro" id="IPR036028">
    <property type="entry name" value="SH3-like_dom_sf"/>
</dbReference>
<dbReference type="AlphaFoldDB" id="A0A9D4ALI9"/>
<organism evidence="7 8">
    <name type="scientific">Mauremys mutica</name>
    <name type="common">yellowpond turtle</name>
    <dbReference type="NCBI Taxonomy" id="74926"/>
    <lineage>
        <taxon>Eukaryota</taxon>
        <taxon>Metazoa</taxon>
        <taxon>Chordata</taxon>
        <taxon>Craniata</taxon>
        <taxon>Vertebrata</taxon>
        <taxon>Euteleostomi</taxon>
        <taxon>Archelosauria</taxon>
        <taxon>Testudinata</taxon>
        <taxon>Testudines</taxon>
        <taxon>Cryptodira</taxon>
        <taxon>Durocryptodira</taxon>
        <taxon>Testudinoidea</taxon>
        <taxon>Geoemydidae</taxon>
        <taxon>Geoemydinae</taxon>
        <taxon>Mauremys</taxon>
    </lineage>
</organism>
<dbReference type="PROSITE" id="PS50002">
    <property type="entry name" value="SH3"/>
    <property type="match status" value="1"/>
</dbReference>
<dbReference type="SUPFAM" id="SSF48065">
    <property type="entry name" value="DBL homology domain (DH-domain)"/>
    <property type="match status" value="1"/>
</dbReference>
<dbReference type="InterPro" id="IPR035899">
    <property type="entry name" value="DBL_dom_sf"/>
</dbReference>
<evidence type="ECO:0000259" key="5">
    <source>
        <dbReference type="PROSITE" id="PS50002"/>
    </source>
</evidence>
<reference evidence="7" key="1">
    <citation type="submission" date="2021-09" db="EMBL/GenBank/DDBJ databases">
        <title>The genome of Mauremys mutica provides insights into the evolution of semi-aquatic lifestyle.</title>
        <authorList>
            <person name="Gong S."/>
            <person name="Gao Y."/>
        </authorList>
    </citation>
    <scope>NUCLEOTIDE SEQUENCE</scope>
    <source>
        <strain evidence="7">MM-2020</strain>
        <tissue evidence="7">Muscle</tissue>
    </source>
</reference>
<sequence>MPHFPATWGLIINGSSLLPGRKIRVYSPETLSDTSPSLDGDAVFPGSPVHEDGRRAGELTLRGMEPLDLRPAPEGPPHAVPETLDLALPPCSAGRSAKGSAEQERRRFSASELMNKLQLAQRRATFSLKLGKSLSARSASKEKGAWASQEGKPNGREQSRRSTGSDGLPSPELPSEPGNIWPRSEAEPGGSPSALVQHERRQSRFLLNSVLYQEYSDAAIAREIQRQQREDALAEEEEAPPTTNLSPSSSFRSQRSSRGSTFSLWQEIPDVPGSGLLGTISLQECKLQEAKFELITSEASYIRSLSIAVGHFMGSPELSGCLGAQEKQWLFSKLPEVKGVSERFLLELEERLEGNILHFDICDIVLHHCPAFRRVYLPYVTNQAYQEQTYQRLLQDNPKFPGILAKLEEGPVCQRLPLTSFLILPFQRVMRLQMLVENILKRTLQGSRDEAMATKAFNQLKKLVKECNASVQSMKRTEELIHLNKKIHFESKIFPLISQSRWLVKHGELVEVDMQLSSTLAAKFKLSTKTVYLHLFNDCLLLSRRKETGKFAVFVHAKMPELKVTDLSRKLHGVPGQVFHLQLFDSQRLKHQVLLRAQTESEKQRWISAMVPSSPRTDREHVTENADTAQFQCIKAYKAQEHDELSLEKADILGVKRRTSDGWLEGIRLSDGERGWVPQGHVEEITSRGARLRNLRENDRLKRATCKLEEEQA</sequence>
<evidence type="ECO:0000256" key="4">
    <source>
        <dbReference type="SAM" id="MobiDB-lite"/>
    </source>
</evidence>
<dbReference type="InterPro" id="IPR047271">
    <property type="entry name" value="Ephexin-like"/>
</dbReference>
<dbReference type="CDD" id="cd00160">
    <property type="entry name" value="RhoGEF"/>
    <property type="match status" value="1"/>
</dbReference>
<evidence type="ECO:0000313" key="7">
    <source>
        <dbReference type="EMBL" id="KAH1164877.1"/>
    </source>
</evidence>
<feature type="compositionally biased region" description="Low complexity" evidence="4">
    <location>
        <begin position="246"/>
        <end position="256"/>
    </location>
</feature>
<dbReference type="SUPFAM" id="SSF50729">
    <property type="entry name" value="PH domain-like"/>
    <property type="match status" value="1"/>
</dbReference>
<dbReference type="SUPFAM" id="SSF50044">
    <property type="entry name" value="SH3-domain"/>
    <property type="match status" value="1"/>
</dbReference>
<comment type="caution">
    <text evidence="7">The sequence shown here is derived from an EMBL/GenBank/DDBJ whole genome shotgun (WGS) entry which is preliminary data.</text>
</comment>
<evidence type="ECO:0000256" key="1">
    <source>
        <dbReference type="ARBA" id="ARBA00022443"/>
    </source>
</evidence>
<dbReference type="SMART" id="SM00326">
    <property type="entry name" value="SH3"/>
    <property type="match status" value="1"/>
</dbReference>
<dbReference type="CDD" id="cd01221">
    <property type="entry name" value="PH_ephexin"/>
    <property type="match status" value="1"/>
</dbReference>
<keyword evidence="1 3" id="KW-0728">SH3 domain</keyword>
<keyword evidence="8" id="KW-1185">Reference proteome</keyword>
<dbReference type="Gene3D" id="2.30.29.30">
    <property type="entry name" value="Pleckstrin-homology domain (PH domain)/Phosphotyrosine-binding domain (PTB)"/>
    <property type="match status" value="1"/>
</dbReference>
<protein>
    <recommendedName>
        <fullName evidence="9">Rho guanine nucleotide exchange factor 19</fullName>
    </recommendedName>
</protein>
<dbReference type="Pfam" id="PF00621">
    <property type="entry name" value="RhoGEF"/>
    <property type="match status" value="1"/>
</dbReference>
<feature type="region of interest" description="Disordered" evidence="4">
    <location>
        <begin position="227"/>
        <end position="256"/>
    </location>
</feature>
<dbReference type="GO" id="GO:0032956">
    <property type="term" value="P:regulation of actin cytoskeleton organization"/>
    <property type="evidence" value="ECO:0007669"/>
    <property type="project" value="TreeGrafter"/>
</dbReference>
<feature type="domain" description="DH" evidence="6">
    <location>
        <begin position="286"/>
        <end position="470"/>
    </location>
</feature>
<dbReference type="PANTHER" id="PTHR12845">
    <property type="entry name" value="GUANINE NUCLEOTIDE EXCHANGE FACTOR"/>
    <property type="match status" value="1"/>
</dbReference>
<evidence type="ECO:0000256" key="3">
    <source>
        <dbReference type="PROSITE-ProRule" id="PRU00192"/>
    </source>
</evidence>
<dbReference type="InterPro" id="IPR011993">
    <property type="entry name" value="PH-like_dom_sf"/>
</dbReference>
<dbReference type="CDD" id="cd11940">
    <property type="entry name" value="SH3_ARHGEF5_19"/>
    <property type="match status" value="1"/>
</dbReference>